<name>A0A3P1XL98_TANFO</name>
<evidence type="ECO:0000313" key="4">
    <source>
        <dbReference type="EMBL" id="RRD74095.1"/>
    </source>
</evidence>
<dbReference type="SUPFAM" id="SSF160574">
    <property type="entry name" value="BT0923-like"/>
    <property type="match status" value="2"/>
</dbReference>
<dbReference type="EMBL" id="RQYS01000040">
    <property type="protein sequence ID" value="RRD59559.1"/>
    <property type="molecule type" value="Genomic_DNA"/>
</dbReference>
<dbReference type="RefSeq" id="WP_124752018.1">
    <property type="nucleotide sequence ID" value="NZ_RQYN01000030.1"/>
</dbReference>
<dbReference type="Pfam" id="PF11396">
    <property type="entry name" value="PepSY_like"/>
    <property type="match status" value="2"/>
</dbReference>
<feature type="domain" description="Putative beta-lactamase-inhibitor-like PepSY-like" evidence="2">
    <location>
        <begin position="55"/>
        <end position="143"/>
    </location>
</feature>
<protein>
    <recommendedName>
        <fullName evidence="2">Putative beta-lactamase-inhibitor-like PepSY-like domain-containing protein</fullName>
    </recommendedName>
</protein>
<dbReference type="Proteomes" id="UP000279860">
    <property type="component" value="Unassembled WGS sequence"/>
</dbReference>
<dbReference type="Proteomes" id="UP000278609">
    <property type="component" value="Unassembled WGS sequence"/>
</dbReference>
<dbReference type="EMBL" id="RQYN01000030">
    <property type="protein sequence ID" value="RRD74095.1"/>
    <property type="molecule type" value="Genomic_DNA"/>
</dbReference>
<dbReference type="OrthoDB" id="799540at2"/>
<dbReference type="InterPro" id="IPR021533">
    <property type="entry name" value="PepSY-like"/>
</dbReference>
<evidence type="ECO:0000313" key="5">
    <source>
        <dbReference type="Proteomes" id="UP000278609"/>
    </source>
</evidence>
<dbReference type="PROSITE" id="PS51257">
    <property type="entry name" value="PROKAR_LIPOPROTEIN"/>
    <property type="match status" value="1"/>
</dbReference>
<accession>A0A3P1XL98</accession>
<organism evidence="3 5">
    <name type="scientific">Tannerella forsythia</name>
    <name type="common">Bacteroides forsythus</name>
    <dbReference type="NCBI Taxonomy" id="28112"/>
    <lineage>
        <taxon>Bacteria</taxon>
        <taxon>Pseudomonadati</taxon>
        <taxon>Bacteroidota</taxon>
        <taxon>Bacteroidia</taxon>
        <taxon>Bacteroidales</taxon>
        <taxon>Tannerellaceae</taxon>
        <taxon>Tannerella</taxon>
    </lineage>
</organism>
<feature type="signal peptide" evidence="1">
    <location>
        <begin position="1"/>
        <end position="21"/>
    </location>
</feature>
<proteinExistence type="predicted"/>
<dbReference type="Gene3D" id="3.10.450.360">
    <property type="match status" value="2"/>
</dbReference>
<evidence type="ECO:0000313" key="3">
    <source>
        <dbReference type="EMBL" id="RRD59559.1"/>
    </source>
</evidence>
<sequence length="281" mass="31914">MKTKILFALAAGMFMMQSCNNDDHPLAQTDNVEAVLAAKYPSAKNVEWKTQGAYKVADFKNNNTSTVAWFDQQAQWQMTETDIPYNALPAAVKSAFQASEYATWKIEDVDKIERLNMETVYVIEVEKGNKEVDLYYSPTGVLVKTVVDTDNDQNDSDDYIHYIPQQPTTGINKIIAQKYPKAKIVEVDRENGMIEVEIVDGNVRRDVYFDQSEKWLYTQTDVRVSSLPQNVVQAASASYPGYRIDDAEYWETPAGNYYLLELERGNSEIKVKISPSGQIVR</sequence>
<gene>
    <name evidence="3" type="ORF">EII40_09450</name>
    <name evidence="4" type="ORF">EII41_08520</name>
</gene>
<dbReference type="AlphaFoldDB" id="A0A3P1XL98"/>
<evidence type="ECO:0000313" key="6">
    <source>
        <dbReference type="Proteomes" id="UP000279860"/>
    </source>
</evidence>
<evidence type="ECO:0000256" key="1">
    <source>
        <dbReference type="SAM" id="SignalP"/>
    </source>
</evidence>
<evidence type="ECO:0000259" key="2">
    <source>
        <dbReference type="Pfam" id="PF11396"/>
    </source>
</evidence>
<comment type="caution">
    <text evidence="3">The sequence shown here is derived from an EMBL/GenBank/DDBJ whole genome shotgun (WGS) entry which is preliminary data.</text>
</comment>
<reference evidence="5 6" key="1">
    <citation type="submission" date="2018-11" db="EMBL/GenBank/DDBJ databases">
        <title>Genomes From Bacteria Associated with the Canine Oral Cavity: a Test Case for Automated Genome-Based Taxonomic Assignment.</title>
        <authorList>
            <person name="Coil D.A."/>
            <person name="Jospin G."/>
            <person name="Darling A.E."/>
            <person name="Wallis C."/>
            <person name="Davis I.J."/>
            <person name="Harris S."/>
            <person name="Eisen J.A."/>
            <person name="Holcombe L.J."/>
            <person name="O'Flynn C."/>
        </authorList>
    </citation>
    <scope>NUCLEOTIDE SEQUENCE [LARGE SCALE GENOMIC DNA]</scope>
    <source>
        <strain evidence="4 6">OH1426_COT-023</strain>
        <strain evidence="3 5">OH2617_COT-023</strain>
    </source>
</reference>
<keyword evidence="1" id="KW-0732">Signal</keyword>
<feature type="domain" description="Putative beta-lactamase-inhibitor-like PepSY-like" evidence="2">
    <location>
        <begin position="195"/>
        <end position="279"/>
    </location>
</feature>
<feature type="chain" id="PRO_5036341166" description="Putative beta-lactamase-inhibitor-like PepSY-like domain-containing protein" evidence="1">
    <location>
        <begin position="22"/>
        <end position="281"/>
    </location>
</feature>